<dbReference type="SUPFAM" id="SSF56091">
    <property type="entry name" value="DNA ligase/mRNA capping enzyme, catalytic domain"/>
    <property type="match status" value="1"/>
</dbReference>
<comment type="similarity">
    <text evidence="1">In the C-terminal section; belongs to the ATP-dependent DNA ligase family.</text>
</comment>
<dbReference type="PANTHER" id="PTHR42705">
    <property type="entry name" value="BIFUNCTIONAL NON-HOMOLOGOUS END JOINING PROTEIN LIGD"/>
    <property type="match status" value="1"/>
</dbReference>
<dbReference type="Gene3D" id="3.30.470.30">
    <property type="entry name" value="DNA ligase/mRNA capping enzyme"/>
    <property type="match status" value="1"/>
</dbReference>
<dbReference type="GO" id="GO:0006310">
    <property type="term" value="P:DNA recombination"/>
    <property type="evidence" value="ECO:0007669"/>
    <property type="project" value="InterPro"/>
</dbReference>
<accession>A0A919FI27</accession>
<dbReference type="InterPro" id="IPR014145">
    <property type="entry name" value="LigD_pol_dom"/>
</dbReference>
<protein>
    <recommendedName>
        <fullName evidence="4">ATP-dependent DNA ligase family profile domain-containing protein</fullName>
    </recommendedName>
</protein>
<name>A0A919FI27_9ACTN</name>
<dbReference type="PROSITE" id="PS50160">
    <property type="entry name" value="DNA_LIGASE_A3"/>
    <property type="match status" value="1"/>
</dbReference>
<evidence type="ECO:0000313" key="6">
    <source>
        <dbReference type="Proteomes" id="UP000617734"/>
    </source>
</evidence>
<proteinExistence type="inferred from homology"/>
<comment type="caution">
    <text evidence="5">The sequence shown here is derived from an EMBL/GenBank/DDBJ whole genome shotgun (WGS) entry which is preliminary data.</text>
</comment>
<reference evidence="5" key="2">
    <citation type="submission" date="2020-09" db="EMBL/GenBank/DDBJ databases">
        <authorList>
            <person name="Sun Q."/>
            <person name="Ohkuma M."/>
        </authorList>
    </citation>
    <scope>NUCLEOTIDE SEQUENCE</scope>
    <source>
        <strain evidence="5">JCM 4646</strain>
    </source>
</reference>
<feature type="domain" description="ATP-dependent DNA ligase family profile" evidence="4">
    <location>
        <begin position="452"/>
        <end position="548"/>
    </location>
</feature>
<dbReference type="GO" id="GO:0003910">
    <property type="term" value="F:DNA ligase (ATP) activity"/>
    <property type="evidence" value="ECO:0007669"/>
    <property type="project" value="InterPro"/>
</dbReference>
<dbReference type="PANTHER" id="PTHR42705:SF2">
    <property type="entry name" value="BIFUNCTIONAL NON-HOMOLOGOUS END JOINING PROTEIN LIGD"/>
    <property type="match status" value="1"/>
</dbReference>
<reference evidence="5" key="1">
    <citation type="journal article" date="2014" name="Int. J. Syst. Evol. Microbiol.">
        <title>Complete genome sequence of Corynebacterium casei LMG S-19264T (=DSM 44701T), isolated from a smear-ripened cheese.</title>
        <authorList>
            <consortium name="US DOE Joint Genome Institute (JGI-PGF)"/>
            <person name="Walter F."/>
            <person name="Albersmeier A."/>
            <person name="Kalinowski J."/>
            <person name="Ruckert C."/>
        </authorList>
    </citation>
    <scope>NUCLEOTIDE SEQUENCE</scope>
    <source>
        <strain evidence="5">JCM 4646</strain>
    </source>
</reference>
<dbReference type="EMBL" id="BNBO01000007">
    <property type="protein sequence ID" value="GHH65928.1"/>
    <property type="molecule type" value="Genomic_DNA"/>
</dbReference>
<dbReference type="InterPro" id="IPR052171">
    <property type="entry name" value="NHEJ_LigD"/>
</dbReference>
<dbReference type="CDD" id="cd04861">
    <property type="entry name" value="LigD_Pol_like"/>
    <property type="match status" value="1"/>
</dbReference>
<dbReference type="Pfam" id="PF21686">
    <property type="entry name" value="LigD_Prim-Pol"/>
    <property type="match status" value="1"/>
</dbReference>
<comment type="similarity">
    <text evidence="2">In the N-terminal section; belongs to the LigD polymerase family.</text>
</comment>
<dbReference type="GO" id="GO:0006281">
    <property type="term" value="P:DNA repair"/>
    <property type="evidence" value="ECO:0007669"/>
    <property type="project" value="InterPro"/>
</dbReference>
<evidence type="ECO:0000259" key="4">
    <source>
        <dbReference type="PROSITE" id="PS50160"/>
    </source>
</evidence>
<evidence type="ECO:0000313" key="5">
    <source>
        <dbReference type="EMBL" id="GHH65928.1"/>
    </source>
</evidence>
<evidence type="ECO:0000256" key="2">
    <source>
        <dbReference type="ARBA" id="ARBA00049990"/>
    </source>
</evidence>
<dbReference type="GO" id="GO:0005524">
    <property type="term" value="F:ATP binding"/>
    <property type="evidence" value="ECO:0007669"/>
    <property type="project" value="InterPro"/>
</dbReference>
<feature type="compositionally biased region" description="Low complexity" evidence="3">
    <location>
        <begin position="291"/>
        <end position="349"/>
    </location>
</feature>
<evidence type="ECO:0000256" key="1">
    <source>
        <dbReference type="ARBA" id="ARBA00049981"/>
    </source>
</evidence>
<evidence type="ECO:0000256" key="3">
    <source>
        <dbReference type="SAM" id="MobiDB-lite"/>
    </source>
</evidence>
<feature type="region of interest" description="Disordered" evidence="3">
    <location>
        <begin position="291"/>
        <end position="356"/>
    </location>
</feature>
<gene>
    <name evidence="5" type="ORF">GCM10018781_18950</name>
</gene>
<organism evidence="5 6">
    <name type="scientific">Kitasatospora indigofera</name>
    <dbReference type="NCBI Taxonomy" id="67307"/>
    <lineage>
        <taxon>Bacteria</taxon>
        <taxon>Bacillati</taxon>
        <taxon>Actinomycetota</taxon>
        <taxon>Actinomycetes</taxon>
        <taxon>Kitasatosporales</taxon>
        <taxon>Streptomycetaceae</taxon>
        <taxon>Kitasatospora</taxon>
    </lineage>
</organism>
<dbReference type="Gene3D" id="3.90.920.10">
    <property type="entry name" value="DNA primase, PRIM domain"/>
    <property type="match status" value="1"/>
</dbReference>
<dbReference type="AlphaFoldDB" id="A0A919FI27"/>
<sequence length="642" mass="68685">MPMTVVEGRRLNLSHLDKVYFPRTGTRKGEVITYYATVQSALLPHLRDRPLSFLRCPEGVEGERFFAKSPPAGTPGWVRTVAVPSTAGGLRQVVVEDGATLVWAANLGCVEFHVPQWHGAEPAVADRLVLDLDPGEGADVLTCRAVARLLRERLAADGLTTWVKTSGSKGLHLLVPITPTPGEEVSRYAKAVAAELERLHPDLVVHTMAKARRVGRVLVDWSQNAARKTTAAPYTVRARPRPTVSTPVSWEELDRARSAGDLEFTIADVPGRLRADGDLLAPLLLPSRARPLPEAAGPARGAPAAPGRRPAPAAPERAAPGRPRRPASTPAVTAASTPASTPAATAGARPPEPPLEVMRPAAVDEVPEPDGLGGSGVVYELKLDGFRCLAFARGDRPPYLQSRSGRDLSADFPPIARAVARLPVGLVLDAELVAWRDGRFAFEELLRTRAAREADDVVLGLIAFDVLALPGGQDVRGLPLTDRRRLLAEVLAGVPPPVQQVMATTDRAEALSWVERLAATGVEGLVCKGAASPYRARGAGRVWVKYRPHDTTDATVTALTGTAGRPQALLLRLEDGREVLSSPRLTPVQARRVAEAAAGLLGEPRTDPEHGPVHPLAGPLRAEVRLDTGRVLRARFVRLRGD</sequence>
<keyword evidence="6" id="KW-1185">Reference proteome</keyword>
<dbReference type="NCBIfam" id="TIGR02778">
    <property type="entry name" value="ligD_pol"/>
    <property type="match status" value="1"/>
</dbReference>
<dbReference type="Proteomes" id="UP000617734">
    <property type="component" value="Unassembled WGS sequence"/>
</dbReference>
<dbReference type="InterPro" id="IPR012310">
    <property type="entry name" value="DNA_ligase_ATP-dep_cent"/>
</dbReference>
<dbReference type="Pfam" id="PF01068">
    <property type="entry name" value="DNA_ligase_A_M"/>
    <property type="match status" value="1"/>
</dbReference>